<dbReference type="AlphaFoldDB" id="A0AB73C1J1"/>
<dbReference type="PRINTS" id="PR01100">
    <property type="entry name" value="SHIKIMTKNASE"/>
</dbReference>
<comment type="subcellular location">
    <subcellularLocation>
        <location evidence="11">Cytoplasm</location>
    </subcellularLocation>
</comment>
<keyword evidence="11" id="KW-0479">Metal-binding</keyword>
<feature type="binding site" evidence="11">
    <location>
        <position position="47"/>
    </location>
    <ligand>
        <name>substrate</name>
    </ligand>
</feature>
<evidence type="ECO:0000256" key="5">
    <source>
        <dbReference type="ARBA" id="ARBA00022679"/>
    </source>
</evidence>
<sequence>MYPSSKRGEKLPDMKENIALIGFMGSGKTTVGRVLAKQLDMKFVDVDKVIAAQEKKSISDIFQEKGEEYFRQKEREIILQESTKNNVVIATGGGVVIDNENIKNLQNTCFIVYLDADVSCIYERVKNSKHRPLLQNIENLQQHIETLLEKRKFLYEFSSDYKIKIYLDSNLYDTVEKIKKVYIDS</sequence>
<dbReference type="InterPro" id="IPR000623">
    <property type="entry name" value="Shikimate_kinase/TSH1"/>
</dbReference>
<dbReference type="SUPFAM" id="SSF52540">
    <property type="entry name" value="P-loop containing nucleoside triphosphate hydrolases"/>
    <property type="match status" value="1"/>
</dbReference>
<dbReference type="Gene3D" id="3.40.50.300">
    <property type="entry name" value="P-loop containing nucleotide triphosphate hydrolases"/>
    <property type="match status" value="1"/>
</dbReference>
<dbReference type="EMBL" id="JAAH01000127">
    <property type="protein sequence ID" value="KDE70674.1"/>
    <property type="molecule type" value="Genomic_DNA"/>
</dbReference>
<dbReference type="EC" id="2.7.1.71" evidence="3 11"/>
<dbReference type="GO" id="GO:0005524">
    <property type="term" value="F:ATP binding"/>
    <property type="evidence" value="ECO:0007669"/>
    <property type="project" value="UniProtKB-UniRule"/>
</dbReference>
<dbReference type="CDD" id="cd00464">
    <property type="entry name" value="SK"/>
    <property type="match status" value="1"/>
</dbReference>
<reference evidence="12 13" key="1">
    <citation type="submission" date="2014-01" db="EMBL/GenBank/DDBJ databases">
        <title>Comparative genomics of Fusobacterium necrophorum wild isolates.</title>
        <authorList>
            <person name="Kittichotirat W."/>
            <person name="Bumgarner R.E."/>
            <person name="Lawrence P."/>
        </authorList>
    </citation>
    <scope>NUCLEOTIDE SEQUENCE [LARGE SCALE GENOMIC DNA]</scope>
    <source>
        <strain evidence="12 13">DJ-2</strain>
    </source>
</reference>
<feature type="binding site" evidence="11">
    <location>
        <position position="29"/>
    </location>
    <ligand>
        <name>Mg(2+)</name>
        <dbReference type="ChEBI" id="CHEBI:18420"/>
    </ligand>
</feature>
<evidence type="ECO:0000256" key="7">
    <source>
        <dbReference type="ARBA" id="ARBA00022777"/>
    </source>
</evidence>
<evidence type="ECO:0000256" key="2">
    <source>
        <dbReference type="ARBA" id="ARBA00006997"/>
    </source>
</evidence>
<dbReference type="HAMAP" id="MF_00109">
    <property type="entry name" value="Shikimate_kinase"/>
    <property type="match status" value="1"/>
</dbReference>
<dbReference type="GO" id="GO:0004765">
    <property type="term" value="F:shikimate kinase activity"/>
    <property type="evidence" value="ECO:0007669"/>
    <property type="project" value="UniProtKB-UniRule"/>
</dbReference>
<evidence type="ECO:0000256" key="4">
    <source>
        <dbReference type="ARBA" id="ARBA00022605"/>
    </source>
</evidence>
<feature type="binding site" evidence="11">
    <location>
        <position position="93"/>
    </location>
    <ligand>
        <name>substrate</name>
    </ligand>
</feature>
<keyword evidence="4 11" id="KW-0028">Amino-acid biosynthesis</keyword>
<evidence type="ECO:0000256" key="1">
    <source>
        <dbReference type="ARBA" id="ARBA00004842"/>
    </source>
</evidence>
<name>A0AB73C1J1_9FUSO</name>
<keyword evidence="5 11" id="KW-0808">Transferase</keyword>
<dbReference type="Proteomes" id="UP000027058">
    <property type="component" value="Unassembled WGS sequence"/>
</dbReference>
<feature type="binding site" evidence="11">
    <location>
        <position position="151"/>
    </location>
    <ligand>
        <name>substrate</name>
    </ligand>
</feature>
<dbReference type="InterPro" id="IPR027417">
    <property type="entry name" value="P-loop_NTPase"/>
</dbReference>
<dbReference type="InterPro" id="IPR023000">
    <property type="entry name" value="Shikimate_kinase_CS"/>
</dbReference>
<dbReference type="PANTHER" id="PTHR21087">
    <property type="entry name" value="SHIKIMATE KINASE"/>
    <property type="match status" value="1"/>
</dbReference>
<dbReference type="GO" id="GO:0000287">
    <property type="term" value="F:magnesium ion binding"/>
    <property type="evidence" value="ECO:0007669"/>
    <property type="project" value="UniProtKB-UniRule"/>
</dbReference>
<keyword evidence="8 11" id="KW-0067">ATP-binding</keyword>
<keyword evidence="9 11" id="KW-0057">Aromatic amino acid biosynthesis</keyword>
<feature type="binding site" evidence="11">
    <location>
        <position position="131"/>
    </location>
    <ligand>
        <name>ATP</name>
        <dbReference type="ChEBI" id="CHEBI:30616"/>
    </ligand>
</feature>
<evidence type="ECO:0000256" key="11">
    <source>
        <dbReference type="HAMAP-Rule" id="MF_00109"/>
    </source>
</evidence>
<comment type="pathway">
    <text evidence="1 11">Metabolic intermediate biosynthesis; chorismate biosynthesis; chorismate from D-erythrose 4-phosphate and phosphoenolpyruvate: step 5/7.</text>
</comment>
<evidence type="ECO:0000256" key="6">
    <source>
        <dbReference type="ARBA" id="ARBA00022741"/>
    </source>
</evidence>
<dbReference type="PANTHER" id="PTHR21087:SF16">
    <property type="entry name" value="SHIKIMATE KINASE 1, CHLOROPLASTIC"/>
    <property type="match status" value="1"/>
</dbReference>
<evidence type="ECO:0000313" key="13">
    <source>
        <dbReference type="Proteomes" id="UP000027058"/>
    </source>
</evidence>
<comment type="similarity">
    <text evidence="2 11">Belongs to the shikimate kinase family.</text>
</comment>
<keyword evidence="11" id="KW-0460">Magnesium</keyword>
<dbReference type="InterPro" id="IPR031322">
    <property type="entry name" value="Shikimate/glucono_kinase"/>
</dbReference>
<evidence type="ECO:0000313" key="12">
    <source>
        <dbReference type="EMBL" id="KDE70674.1"/>
    </source>
</evidence>
<feature type="binding site" evidence="11">
    <location>
        <position position="71"/>
    </location>
    <ligand>
        <name>substrate</name>
    </ligand>
</feature>
<comment type="cofactor">
    <cofactor evidence="11">
        <name>Mg(2+)</name>
        <dbReference type="ChEBI" id="CHEBI:18420"/>
    </cofactor>
    <text evidence="11">Binds 1 Mg(2+) ion per subunit.</text>
</comment>
<evidence type="ECO:0000256" key="8">
    <source>
        <dbReference type="ARBA" id="ARBA00022840"/>
    </source>
</evidence>
<comment type="caution">
    <text evidence="12">The sequence shown here is derived from an EMBL/GenBank/DDBJ whole genome shotgun (WGS) entry which is preliminary data.</text>
</comment>
<dbReference type="GO" id="GO:0009073">
    <property type="term" value="P:aromatic amino acid family biosynthetic process"/>
    <property type="evidence" value="ECO:0007669"/>
    <property type="project" value="UniProtKB-KW"/>
</dbReference>
<comment type="catalytic activity">
    <reaction evidence="10 11">
        <text>shikimate + ATP = 3-phosphoshikimate + ADP + H(+)</text>
        <dbReference type="Rhea" id="RHEA:13121"/>
        <dbReference type="ChEBI" id="CHEBI:15378"/>
        <dbReference type="ChEBI" id="CHEBI:30616"/>
        <dbReference type="ChEBI" id="CHEBI:36208"/>
        <dbReference type="ChEBI" id="CHEBI:145989"/>
        <dbReference type="ChEBI" id="CHEBI:456216"/>
        <dbReference type="EC" id="2.7.1.71"/>
    </reaction>
</comment>
<feature type="binding site" evidence="11">
    <location>
        <begin position="25"/>
        <end position="30"/>
    </location>
    <ligand>
        <name>ATP</name>
        <dbReference type="ChEBI" id="CHEBI:30616"/>
    </ligand>
</feature>
<dbReference type="GO" id="GO:0005829">
    <property type="term" value="C:cytosol"/>
    <property type="evidence" value="ECO:0007669"/>
    <property type="project" value="TreeGrafter"/>
</dbReference>
<dbReference type="PROSITE" id="PS01128">
    <property type="entry name" value="SHIKIMATE_KINASE"/>
    <property type="match status" value="1"/>
</dbReference>
<keyword evidence="11" id="KW-0963">Cytoplasm</keyword>
<comment type="caution">
    <text evidence="11">Lacks conserved residue(s) required for the propagation of feature annotation.</text>
</comment>
<proteinExistence type="inferred from homology"/>
<accession>A0AB73C1J1</accession>
<evidence type="ECO:0000256" key="9">
    <source>
        <dbReference type="ARBA" id="ARBA00023141"/>
    </source>
</evidence>
<protein>
    <recommendedName>
        <fullName evidence="3 11">Shikimate kinase</fullName>
        <shortName evidence="11">SK</shortName>
        <ecNumber evidence="3 11">2.7.1.71</ecNumber>
    </recommendedName>
</protein>
<dbReference type="GO" id="GO:0009423">
    <property type="term" value="P:chorismate biosynthetic process"/>
    <property type="evidence" value="ECO:0007669"/>
    <property type="project" value="UniProtKB-UniRule"/>
</dbReference>
<gene>
    <name evidence="11" type="primary">aroK</name>
    <name evidence="12" type="ORF">FUSO8_09020</name>
</gene>
<comment type="subunit">
    <text evidence="11">Monomer.</text>
</comment>
<organism evidence="12 13">
    <name type="scientific">Fusobacterium necrophorum DJ-2</name>
    <dbReference type="NCBI Taxonomy" id="1441737"/>
    <lineage>
        <taxon>Bacteria</taxon>
        <taxon>Fusobacteriati</taxon>
        <taxon>Fusobacteriota</taxon>
        <taxon>Fusobacteriia</taxon>
        <taxon>Fusobacteriales</taxon>
        <taxon>Fusobacteriaceae</taxon>
        <taxon>Fusobacterium</taxon>
    </lineage>
</organism>
<evidence type="ECO:0000256" key="3">
    <source>
        <dbReference type="ARBA" id="ARBA00012154"/>
    </source>
</evidence>
<dbReference type="Pfam" id="PF01202">
    <property type="entry name" value="SKI"/>
    <property type="match status" value="1"/>
</dbReference>
<dbReference type="GO" id="GO:0008652">
    <property type="term" value="P:amino acid biosynthetic process"/>
    <property type="evidence" value="ECO:0007669"/>
    <property type="project" value="UniProtKB-KW"/>
</dbReference>
<keyword evidence="6 11" id="KW-0547">Nucleotide-binding</keyword>
<comment type="function">
    <text evidence="11">Catalyzes the specific phosphorylation of the 3-hydroxyl group of shikimic acid using ATP as a cosubstrate.</text>
</comment>
<keyword evidence="7 11" id="KW-0418">Kinase</keyword>
<evidence type="ECO:0000256" key="10">
    <source>
        <dbReference type="ARBA" id="ARBA00048567"/>
    </source>
</evidence>